<dbReference type="InterPro" id="IPR011333">
    <property type="entry name" value="SKP1/BTB/POZ_sf"/>
</dbReference>
<dbReference type="Pfam" id="PF15162">
    <property type="entry name" value="SCRE"/>
    <property type="match status" value="1"/>
</dbReference>
<feature type="compositionally biased region" description="Polar residues" evidence="1">
    <location>
        <begin position="1206"/>
        <end position="1215"/>
    </location>
</feature>
<feature type="domain" description="BTB" evidence="2">
    <location>
        <begin position="160"/>
        <end position="227"/>
    </location>
</feature>
<feature type="compositionally biased region" description="Basic and acidic residues" evidence="1">
    <location>
        <begin position="1122"/>
        <end position="1131"/>
    </location>
</feature>
<feature type="compositionally biased region" description="Low complexity" evidence="1">
    <location>
        <begin position="912"/>
        <end position="931"/>
    </location>
</feature>
<dbReference type="InterPro" id="IPR000210">
    <property type="entry name" value="BTB/POZ_dom"/>
</dbReference>
<sequence>MITTEAAKEFQAKERKYKEQLRRCLSSALSADLNRLLQEELEADVSLYAASGSGSLRAHRALLLARAPHVLQGKMHNDPTVVHLSGYELSGLKDFLRRVYTADQSMRSAETTPDVESERTMCVPDTSVLHSSTDLDADVPETASGLGADLLDLYQRREQCDITIQVAEQVFSCHRAVLCARSQYFRAMLSGSWMESSRQCITLQGLGPDEMEILLQYIYGAIVDLPPGASASQVVLAADMLGLEGLKDVVEMVLTRDYCRFFPKPIDGLQRTVLECLSLTHALGLQSLHTLCKRWVADHFVKTWCERNFSLLSPELHRVCLNAVAETMTVQNAVTMLCGTEQLIASLPEVKWAQQVRTLAMELQEESLQLIVLHFPQVTQTQAFHDLRRREEFTREPALLKKLCSAIREGVTVENCCDLFTAVNCLCGNDMEDDALLEQRQRQQEEMLLIKGTIEDLVKSQYSLAHRTQRVSDYKTASSRGAASAMKSDGLGTANKPGDGHTSKAKNAKKPGDRSVAAKAKTASAGAPVVNGTGVAGARRDPASANGPRSSHGAKEQEKKPNPGARPKTSPPSCTSTSQMAMLLIKGTIEDLVKSQYSLAHRTQRVSDYKTASSRGAASAMKSDGLGTANKPGDGHTSKAKNAKKPGDRSVAAKAKTASAGAPVVNGTGVAGARRDPASANGPRSSHGAKEQEKKPNPGARPKTSPPSCTSTSQMAVKSQRSSAGKADSTAGTAQAQPLASSTSGSTSPENGASSPRNDAHSVPVSKHGSSTKKPASPRREDSKDGSRSSVAHKTASETPKKKVTKPVSDTGASTKSSTKPAKACPAPSKQSSAAAAKCGPKLKSTSEFSTEKGSPKSAGSSKTKKLGLKGKDAVNGKTSDCKTDLGPNENTGHVELASDQPAAHSTQSMNQSGGDSLSLQLDSSPMQSLQKMEIQETGKSNGGDETSVTSAANSLPHTKSAVEGTKVKQSQSSFVPAHIGEVSSPNSQRDTEPPMDTPCTVGGTHTPLEDSWSGIHPQVSPESETGSTHTTSSDDIKPRSEDYDAGGSQDDDCSNDRGVSKCGTMRCHDFLGRSSSDTSTPEELKMCEGGAGLRVEVRLRGREVETTSEEEGLRSRPRSWLQRDEVHVEEEHSEVEATMTVKSVPDHQLFSSSDEEEEETEDERSEVEVIPGQTPLPPTEPSPQFQGIVNLAFDDDGVDQENDQPDYQSSSNFRRSVLLSVDECEELGSEEGGVQTPPQQPEDVVTPCDVFESDSTAFQSKGAPPSGQQNHADTKDEEQEEKSSVFITELHEPVQGESNHIPVDGVKSSVPTVGTDTRDLPPQERPCHLDLRHTEQYNGGQLKNPTNPTESRKAELHLDLNEPQLTGDSPVHAAQSPAGDNGCDRLDQSCKHERRPSKALSPIFELDVGEALECCSDKGRKVKPQAQEEKQSGGEGGRFAERDWSLLRQLLSDHESNLGVINPVPEELNLAQYLIKQTLSLSRDCLDSQAFLSPERETFKRWAELISPMEDSSTSITVTSFSPEDAASPQGEWTINHDANRVLMTQQHRVRFSDTVDPGAFIFPLSGTAFLLIDLHDMPERFEESGLIERITKFMQVHRNSFLLLHAPFNGKRELEILSWIQCRFFGGNLRILPVRNNAEVVKGMLTIAKATSKPHVDNIRDRMSLAQAHIVESSPVWEMLRDIL</sequence>
<dbReference type="Pfam" id="PF26017">
    <property type="entry name" value="BACK_BTBD8"/>
    <property type="match status" value="1"/>
</dbReference>
<feature type="domain" description="BTB" evidence="2">
    <location>
        <begin position="43"/>
        <end position="108"/>
    </location>
</feature>
<feature type="compositionally biased region" description="Polar residues" evidence="1">
    <location>
        <begin position="1337"/>
        <end position="1350"/>
    </location>
</feature>
<dbReference type="PROSITE" id="PS50097">
    <property type="entry name" value="BTB"/>
    <property type="match status" value="2"/>
</dbReference>
<feature type="compositionally biased region" description="Low complexity" evidence="1">
    <location>
        <begin position="567"/>
        <end position="578"/>
    </location>
</feature>
<dbReference type="Proteomes" id="UP000438429">
    <property type="component" value="Unassembled WGS sequence"/>
</dbReference>
<proteinExistence type="predicted"/>
<dbReference type="EMBL" id="VEVO01000005">
    <property type="protein sequence ID" value="KAF0042538.1"/>
    <property type="molecule type" value="Genomic_DNA"/>
</dbReference>
<evidence type="ECO:0000256" key="1">
    <source>
        <dbReference type="SAM" id="MobiDB-lite"/>
    </source>
</evidence>
<name>A0A6A4TDQ7_SCOMX</name>
<dbReference type="InterPro" id="IPR027857">
    <property type="entry name" value="SCRE"/>
</dbReference>
<feature type="compositionally biased region" description="Low complexity" evidence="1">
    <location>
        <begin position="702"/>
        <end position="713"/>
    </location>
</feature>
<feature type="compositionally biased region" description="Acidic residues" evidence="1">
    <location>
        <begin position="1194"/>
        <end position="1205"/>
    </location>
</feature>
<protein>
    <recommendedName>
        <fullName evidence="2">BTB domain-containing protein</fullName>
    </recommendedName>
</protein>
<dbReference type="PANTHER" id="PTHR22427:SF2">
    <property type="entry name" value="BTB_POZ DOMAIN-CONTAINING PROTEIN 8"/>
    <property type="match status" value="1"/>
</dbReference>
<accession>A0A6A4TDQ7</accession>
<reference evidence="3 4" key="1">
    <citation type="submission" date="2019-06" db="EMBL/GenBank/DDBJ databases">
        <title>Draft genomes of female and male turbot (Scophthalmus maximus).</title>
        <authorList>
            <person name="Xu H."/>
            <person name="Xu X.-W."/>
            <person name="Shao C."/>
            <person name="Chen S."/>
        </authorList>
    </citation>
    <scope>NUCLEOTIDE SEQUENCE [LARGE SCALE GENOMIC DNA]</scope>
    <source>
        <strain evidence="3">Ysfricsl-2016a</strain>
        <tissue evidence="3">Blood</tissue>
    </source>
</reference>
<dbReference type="CDD" id="cd18490">
    <property type="entry name" value="BACK_BTBD8"/>
    <property type="match status" value="1"/>
</dbReference>
<feature type="compositionally biased region" description="Low complexity" evidence="1">
    <location>
        <begin position="652"/>
        <end position="662"/>
    </location>
</feature>
<dbReference type="Pfam" id="PF00651">
    <property type="entry name" value="BTB"/>
    <property type="match status" value="1"/>
</dbReference>
<feature type="region of interest" description="Disordered" evidence="1">
    <location>
        <begin position="601"/>
        <end position="1088"/>
    </location>
</feature>
<feature type="compositionally biased region" description="Low complexity" evidence="1">
    <location>
        <begin position="517"/>
        <end position="527"/>
    </location>
</feature>
<feature type="compositionally biased region" description="Low complexity" evidence="1">
    <location>
        <begin position="816"/>
        <end position="838"/>
    </location>
</feature>
<feature type="region of interest" description="Disordered" evidence="1">
    <location>
        <begin position="1103"/>
        <end position="1387"/>
    </location>
</feature>
<feature type="compositionally biased region" description="Basic and acidic residues" evidence="1">
    <location>
        <begin position="1033"/>
        <end position="1043"/>
    </location>
</feature>
<organism evidence="3 4">
    <name type="scientific">Scophthalmus maximus</name>
    <name type="common">Turbot</name>
    <name type="synonym">Psetta maxima</name>
    <dbReference type="NCBI Taxonomy" id="52904"/>
    <lineage>
        <taxon>Eukaryota</taxon>
        <taxon>Metazoa</taxon>
        <taxon>Chordata</taxon>
        <taxon>Craniata</taxon>
        <taxon>Vertebrata</taxon>
        <taxon>Euteleostomi</taxon>
        <taxon>Actinopterygii</taxon>
        <taxon>Neopterygii</taxon>
        <taxon>Teleostei</taxon>
        <taxon>Neoteleostei</taxon>
        <taxon>Acanthomorphata</taxon>
        <taxon>Carangaria</taxon>
        <taxon>Pleuronectiformes</taxon>
        <taxon>Pleuronectoidei</taxon>
        <taxon>Scophthalmidae</taxon>
        <taxon>Scophthalmus</taxon>
    </lineage>
</organism>
<dbReference type="Gene3D" id="3.30.710.10">
    <property type="entry name" value="Potassium Channel Kv1.1, Chain A"/>
    <property type="match status" value="2"/>
</dbReference>
<feature type="compositionally biased region" description="Polar residues" evidence="1">
    <location>
        <begin position="730"/>
        <end position="757"/>
    </location>
</feature>
<feature type="compositionally biased region" description="Basic and acidic residues" evidence="1">
    <location>
        <begin position="778"/>
        <end position="787"/>
    </location>
</feature>
<dbReference type="CDD" id="cd18286">
    <property type="entry name" value="BTB2_POZ_BTBD8"/>
    <property type="match status" value="1"/>
</dbReference>
<dbReference type="InterPro" id="IPR027907">
    <property type="entry name" value="BTBD8_C"/>
</dbReference>
<feature type="compositionally biased region" description="Low complexity" evidence="1">
    <location>
        <begin position="1021"/>
        <end position="1032"/>
    </location>
</feature>
<evidence type="ECO:0000259" key="2">
    <source>
        <dbReference type="PROSITE" id="PS50097"/>
    </source>
</evidence>
<dbReference type="SUPFAM" id="SSF54695">
    <property type="entry name" value="POZ domain"/>
    <property type="match status" value="2"/>
</dbReference>
<feature type="compositionally biased region" description="Basic and acidic residues" evidence="1">
    <location>
        <begin position="1351"/>
        <end position="1361"/>
    </location>
</feature>
<evidence type="ECO:0000313" key="3">
    <source>
        <dbReference type="EMBL" id="KAF0042538.1"/>
    </source>
</evidence>
<feature type="region of interest" description="Disordered" evidence="1">
    <location>
        <begin position="1420"/>
        <end position="1439"/>
    </location>
</feature>
<dbReference type="InterPro" id="IPR043225">
    <property type="entry name" value="BACK_BTBD8"/>
</dbReference>
<gene>
    <name evidence="3" type="ORF">F2P81_006070</name>
</gene>
<feature type="compositionally biased region" description="Polar residues" evidence="1">
    <location>
        <begin position="714"/>
        <end position="723"/>
    </location>
</feature>
<feature type="compositionally biased region" description="Acidic residues" evidence="1">
    <location>
        <begin position="1154"/>
        <end position="1166"/>
    </location>
</feature>
<evidence type="ECO:0000313" key="4">
    <source>
        <dbReference type="Proteomes" id="UP000438429"/>
    </source>
</evidence>
<feature type="compositionally biased region" description="Basic and acidic residues" evidence="1">
    <location>
        <begin position="1427"/>
        <end position="1439"/>
    </location>
</feature>
<dbReference type="GO" id="GO:0007130">
    <property type="term" value="P:synaptonemal complex assembly"/>
    <property type="evidence" value="ECO:0007669"/>
    <property type="project" value="InterPro"/>
</dbReference>
<feature type="compositionally biased region" description="Basic and acidic residues" evidence="1">
    <location>
        <begin position="870"/>
        <end position="884"/>
    </location>
</feature>
<feature type="compositionally biased region" description="Basic and acidic residues" evidence="1">
    <location>
        <begin position="1317"/>
        <end position="1336"/>
    </location>
</feature>
<dbReference type="SMART" id="SM00225">
    <property type="entry name" value="BTB"/>
    <property type="match status" value="1"/>
</dbReference>
<comment type="caution">
    <text evidence="3">The sequence shown here is derived from an EMBL/GenBank/DDBJ whole genome shotgun (WGS) entry which is preliminary data.</text>
</comment>
<dbReference type="Pfam" id="PF15363">
    <property type="entry name" value="BTBD8_C"/>
    <property type="match status" value="1"/>
</dbReference>
<feature type="compositionally biased region" description="Polar residues" evidence="1">
    <location>
        <begin position="938"/>
        <end position="958"/>
    </location>
</feature>
<feature type="region of interest" description="Disordered" evidence="1">
    <location>
        <begin position="468"/>
        <end position="579"/>
    </location>
</feature>
<dbReference type="PANTHER" id="PTHR22427">
    <property type="entry name" value="GH15728P"/>
    <property type="match status" value="1"/>
</dbReference>